<dbReference type="Proteomes" id="UP000235584">
    <property type="component" value="Chromosome"/>
</dbReference>
<accession>A0A2K9NVH8</accession>
<organism evidence="1 2">
    <name type="scientific">Bacteriovorax stolpii</name>
    <name type="common">Bdellovibrio stolpii</name>
    <dbReference type="NCBI Taxonomy" id="960"/>
    <lineage>
        <taxon>Bacteria</taxon>
        <taxon>Pseudomonadati</taxon>
        <taxon>Bdellovibrionota</taxon>
        <taxon>Bacteriovoracia</taxon>
        <taxon>Bacteriovoracales</taxon>
        <taxon>Bacteriovoracaceae</taxon>
        <taxon>Bacteriovorax</taxon>
    </lineage>
</organism>
<reference evidence="1 2" key="1">
    <citation type="submission" date="2018-01" db="EMBL/GenBank/DDBJ databases">
        <title>Complete genome sequence of Bacteriovorax stolpii DSM12778.</title>
        <authorList>
            <person name="Tang B."/>
            <person name="Chang J."/>
        </authorList>
    </citation>
    <scope>NUCLEOTIDE SEQUENCE [LARGE SCALE GENOMIC DNA]</scope>
    <source>
        <strain evidence="1 2">DSM 12778</strain>
    </source>
</reference>
<dbReference type="EMBL" id="CP025704">
    <property type="protein sequence ID" value="AUN99523.1"/>
    <property type="molecule type" value="Genomic_DNA"/>
</dbReference>
<evidence type="ECO:0000313" key="1">
    <source>
        <dbReference type="EMBL" id="AUN99523.1"/>
    </source>
</evidence>
<keyword evidence="2" id="KW-1185">Reference proteome</keyword>
<evidence type="ECO:0000313" key="2">
    <source>
        <dbReference type="Proteomes" id="UP000235584"/>
    </source>
</evidence>
<dbReference type="RefSeq" id="WP_102244814.1">
    <property type="nucleotide sequence ID" value="NZ_CP025704.1"/>
</dbReference>
<dbReference type="AlphaFoldDB" id="A0A2K9NVH8"/>
<dbReference type="KEGG" id="bsto:C0V70_15710"/>
<protein>
    <submittedName>
        <fullName evidence="1">Uncharacterized protein</fullName>
    </submittedName>
</protein>
<proteinExistence type="predicted"/>
<gene>
    <name evidence="1" type="ORF">C0V70_15710</name>
</gene>
<sequence>MKILINFFLLIFLVVNPSLSFAETTKLGAVGLRYVADEYNKNAKDLNSLVSYINKIDSNKGKQLEEFFKKQSLPLNTKLPDMQVEGDHLVFVDGLNQKWILIPQQDGKLAVIFKNNQKDLKFSMSPNEVAKKFELLTTPPKTVNVLSFLIQNANAEGGIGETIGMAASGVFVAVSFGVLGVVESIGNFLSDLKKIPSDLRESQVRDAADTACAQLKEGKTVKNVDKVKSNLEALKEKKGCVAFWESYMENSCGWYDERFTCLSGKTVNVADSQRNAVKAKESEAPAKATKAASDVKK</sequence>
<name>A0A2K9NVH8_BACTC</name>